<evidence type="ECO:0000313" key="1">
    <source>
        <dbReference type="EMBL" id="KKO71801.1"/>
    </source>
</evidence>
<dbReference type="STRING" id="206506.AAV32_09490"/>
<proteinExistence type="predicted"/>
<comment type="caution">
    <text evidence="1">The sequence shown here is derived from an EMBL/GenBank/DDBJ whole genome shotgun (WGS) entry which is preliminary data.</text>
</comment>
<protein>
    <submittedName>
        <fullName evidence="1">Uncharacterized protein</fullName>
    </submittedName>
</protein>
<evidence type="ECO:0000313" key="2">
    <source>
        <dbReference type="Proteomes" id="UP000078084"/>
    </source>
</evidence>
<dbReference type="AlphaFoldDB" id="A0A171KSD4"/>
<dbReference type="Proteomes" id="UP000078084">
    <property type="component" value="Unassembled WGS sequence"/>
</dbReference>
<name>A0A171KSD4_9BURK</name>
<dbReference type="EMBL" id="LBNE01000005">
    <property type="protein sequence ID" value="KKO71801.1"/>
    <property type="molecule type" value="Genomic_DNA"/>
</dbReference>
<gene>
    <name evidence="1" type="ORF">AAV32_09490</name>
</gene>
<reference evidence="1 2" key="1">
    <citation type="submission" date="2015-04" db="EMBL/GenBank/DDBJ databases">
        <title>Genome sequence of Kerstersia gyiorum CG1.</title>
        <authorList>
            <person name="Greninger A.L."/>
            <person name="Kozyreva V."/>
            <person name="Chaturvedi V."/>
        </authorList>
    </citation>
    <scope>NUCLEOTIDE SEQUENCE [LARGE SCALE GENOMIC DNA]</scope>
    <source>
        <strain evidence="1 2">CG1</strain>
    </source>
</reference>
<keyword evidence="2" id="KW-1185">Reference proteome</keyword>
<organism evidence="1 2">
    <name type="scientific">Kerstersia gyiorum</name>
    <dbReference type="NCBI Taxonomy" id="206506"/>
    <lineage>
        <taxon>Bacteria</taxon>
        <taxon>Pseudomonadati</taxon>
        <taxon>Pseudomonadota</taxon>
        <taxon>Betaproteobacteria</taxon>
        <taxon>Burkholderiales</taxon>
        <taxon>Alcaligenaceae</taxon>
        <taxon>Kerstersia</taxon>
    </lineage>
</organism>
<sequence>MQAYHEEISMTQNTEQIPARWYAVSRTGVATLCVDKNDARESAVQFDHDWPDAAPHVAVLLAPAAQGDALDRECWAIGRAINRAAADLPKFWEISIALECDAGTVHLTNPDGEETMIEGGGEPFSEQINEAIDAALKENGNG</sequence>
<accession>A0A171KSD4</accession>